<dbReference type="RefSeq" id="WP_051511706.1">
    <property type="nucleotide sequence ID" value="NZ_AVFL01000004.1"/>
</dbReference>
<comment type="similarity">
    <text evidence="1 13 14">Belongs to the ATPase B chain family.</text>
</comment>
<comment type="caution">
    <text evidence="16">The sequence shown here is derived from an EMBL/GenBank/DDBJ whole genome shotgun (WGS) entry which is preliminary data.</text>
</comment>
<dbReference type="GO" id="GO:0005886">
    <property type="term" value="C:plasma membrane"/>
    <property type="evidence" value="ECO:0007669"/>
    <property type="project" value="UniProtKB-SubCell"/>
</dbReference>
<evidence type="ECO:0000256" key="7">
    <source>
        <dbReference type="ARBA" id="ARBA00023065"/>
    </source>
</evidence>
<evidence type="ECO:0000256" key="4">
    <source>
        <dbReference type="ARBA" id="ARBA00022692"/>
    </source>
</evidence>
<evidence type="ECO:0000256" key="5">
    <source>
        <dbReference type="ARBA" id="ARBA00022781"/>
    </source>
</evidence>
<keyword evidence="5 13" id="KW-0375">Hydrogen ion transport</keyword>
<dbReference type="EMBL" id="AVFL01000004">
    <property type="protein sequence ID" value="EWY41419.1"/>
    <property type="molecule type" value="Genomic_DNA"/>
</dbReference>
<evidence type="ECO:0000313" key="17">
    <source>
        <dbReference type="Proteomes" id="UP000019486"/>
    </source>
</evidence>
<comment type="subcellular location">
    <subcellularLocation>
        <location evidence="13">Cell membrane</location>
        <topology evidence="13">Single-pass membrane protein</topology>
    </subcellularLocation>
    <subcellularLocation>
        <location evidence="12">Endomembrane system</location>
        <topology evidence="12">Single-pass membrane protein</topology>
    </subcellularLocation>
</comment>
<proteinExistence type="inferred from homology"/>
<sequence length="221" mass="22941">MPKFLARPLVSGLAGRAGLAWTMLVVTAGGALAQADHGAAGAAHGAEMAHGAEHASGGLPQLDPTVFAPQLIWLGITFIALYFLMAKVALPKVAEVLEERQERITNDLDRAATLREESAGVMAGYEKALADARVHAQSVMAATTADITTASTGRQTQFNADLAAKTRAAEERINTAKETALASVRSVAVEIAQQAAEKIGGVKIDGTKADAAVGDVMRERG</sequence>
<dbReference type="PANTHER" id="PTHR33445">
    <property type="entry name" value="ATP SYNTHASE SUBUNIT B', CHLOROPLASTIC"/>
    <property type="match status" value="1"/>
</dbReference>
<dbReference type="GO" id="GO:0012505">
    <property type="term" value="C:endomembrane system"/>
    <property type="evidence" value="ECO:0007669"/>
    <property type="project" value="UniProtKB-SubCell"/>
</dbReference>
<evidence type="ECO:0000256" key="3">
    <source>
        <dbReference type="ARBA" id="ARBA00022547"/>
    </source>
</evidence>
<dbReference type="HAMAP" id="MF_01398">
    <property type="entry name" value="ATP_synth_b_bprime"/>
    <property type="match status" value="1"/>
</dbReference>
<keyword evidence="15" id="KW-0732">Signal</keyword>
<evidence type="ECO:0000256" key="2">
    <source>
        <dbReference type="ARBA" id="ARBA00022448"/>
    </source>
</evidence>
<evidence type="ECO:0000256" key="13">
    <source>
        <dbReference type="HAMAP-Rule" id="MF_01398"/>
    </source>
</evidence>
<evidence type="ECO:0000256" key="1">
    <source>
        <dbReference type="ARBA" id="ARBA00005513"/>
    </source>
</evidence>
<keyword evidence="4 13" id="KW-0812">Transmembrane</keyword>
<evidence type="ECO:0000256" key="8">
    <source>
        <dbReference type="ARBA" id="ARBA00023136"/>
    </source>
</evidence>
<dbReference type="InterPro" id="IPR002146">
    <property type="entry name" value="ATP_synth_b/b'su_bac/chlpt"/>
</dbReference>
<keyword evidence="3 13" id="KW-0138">CF(0)</keyword>
<dbReference type="GO" id="GO:0045259">
    <property type="term" value="C:proton-transporting ATP synthase complex"/>
    <property type="evidence" value="ECO:0007669"/>
    <property type="project" value="UniProtKB-KW"/>
</dbReference>
<dbReference type="GO" id="GO:0046933">
    <property type="term" value="F:proton-transporting ATP synthase activity, rotational mechanism"/>
    <property type="evidence" value="ECO:0007669"/>
    <property type="project" value="UniProtKB-UniRule"/>
</dbReference>
<comment type="subunit">
    <text evidence="13">F-type ATPases have 2 components, F(1) - the catalytic core - and F(0) - the membrane proton channel. F(1) has five subunits: alpha(3), beta(3), gamma(1), delta(1), epsilon(1). F(0) has three main subunits: a(1), b(2) and c(10-14). The alpha and beta chains form an alternating ring which encloses part of the gamma chain. F(1) is attached to F(0) by a central stalk formed by the gamma and epsilon chains, while a peripheral stalk is formed by the delta and b chains.</text>
</comment>
<comment type="function">
    <text evidence="10 13">F(1)F(0) ATP synthase produces ATP from ADP in the presence of a proton or sodium gradient. F-type ATPases consist of two structural domains, F(1) containing the extramembraneous catalytic core and F(0) containing the membrane proton channel, linked together by a central stalk and a peripheral stalk. During catalysis, ATP synthesis in the catalytic domain of F(1) is coupled via a rotary mechanism of the central stalk subunits to proton translocation.</text>
</comment>
<keyword evidence="6 13" id="KW-1133">Transmembrane helix</keyword>
<reference evidence="16 17" key="1">
    <citation type="submission" date="2013-08" db="EMBL/GenBank/DDBJ databases">
        <title>The genome sequence of Skermanella stibiiresistens.</title>
        <authorList>
            <person name="Zhu W."/>
            <person name="Wang G."/>
        </authorList>
    </citation>
    <scope>NUCLEOTIDE SEQUENCE [LARGE SCALE GENOMIC DNA]</scope>
    <source>
        <strain evidence="16 17">SB22</strain>
    </source>
</reference>
<name>W9H5T5_9PROT</name>
<keyword evidence="9 13" id="KW-0066">ATP synthesis</keyword>
<evidence type="ECO:0000256" key="14">
    <source>
        <dbReference type="RuleBase" id="RU003848"/>
    </source>
</evidence>
<dbReference type="Proteomes" id="UP000019486">
    <property type="component" value="Unassembled WGS sequence"/>
</dbReference>
<keyword evidence="2 13" id="KW-0813">Transport</keyword>
<feature type="signal peptide" evidence="15">
    <location>
        <begin position="1"/>
        <end position="33"/>
    </location>
</feature>
<dbReference type="InterPro" id="IPR050059">
    <property type="entry name" value="ATP_synthase_B_chain"/>
</dbReference>
<organism evidence="16 17">
    <name type="scientific">Skermanella stibiiresistens SB22</name>
    <dbReference type="NCBI Taxonomy" id="1385369"/>
    <lineage>
        <taxon>Bacteria</taxon>
        <taxon>Pseudomonadati</taxon>
        <taxon>Pseudomonadota</taxon>
        <taxon>Alphaproteobacteria</taxon>
        <taxon>Rhodospirillales</taxon>
        <taxon>Azospirillaceae</taxon>
        <taxon>Skermanella</taxon>
    </lineage>
</organism>
<dbReference type="Pfam" id="PF00430">
    <property type="entry name" value="ATP-synt_B"/>
    <property type="match status" value="1"/>
</dbReference>
<evidence type="ECO:0000256" key="11">
    <source>
        <dbReference type="ARBA" id="ARBA00025614"/>
    </source>
</evidence>
<evidence type="ECO:0000256" key="6">
    <source>
        <dbReference type="ARBA" id="ARBA00022989"/>
    </source>
</evidence>
<keyword evidence="17" id="KW-1185">Reference proteome</keyword>
<evidence type="ECO:0000256" key="10">
    <source>
        <dbReference type="ARBA" id="ARBA00025198"/>
    </source>
</evidence>
<evidence type="ECO:0000256" key="12">
    <source>
        <dbReference type="ARBA" id="ARBA00037847"/>
    </source>
</evidence>
<dbReference type="STRING" id="1385369.N825_28315"/>
<feature type="chain" id="PRO_5004920804" description="ATP synthase subunit b" evidence="15">
    <location>
        <begin position="34"/>
        <end position="221"/>
    </location>
</feature>
<comment type="function">
    <text evidence="11">Component of the F(0) channel, it forms part of the peripheral stalk, linking F(1) to F(0). The b'-subunit is a diverged and duplicated form of b found in plants and photosynthetic bacteria.</text>
</comment>
<evidence type="ECO:0000256" key="15">
    <source>
        <dbReference type="SAM" id="SignalP"/>
    </source>
</evidence>
<feature type="transmembrane region" description="Helical" evidence="13">
    <location>
        <begin position="69"/>
        <end position="90"/>
    </location>
</feature>
<accession>W9H5T5</accession>
<keyword evidence="13" id="KW-1003">Cell membrane</keyword>
<dbReference type="GO" id="GO:0046961">
    <property type="term" value="F:proton-transporting ATPase activity, rotational mechanism"/>
    <property type="evidence" value="ECO:0007669"/>
    <property type="project" value="TreeGrafter"/>
</dbReference>
<evidence type="ECO:0000313" key="16">
    <source>
        <dbReference type="EMBL" id="EWY41419.1"/>
    </source>
</evidence>
<dbReference type="PANTHER" id="PTHR33445:SF1">
    <property type="entry name" value="ATP SYNTHASE SUBUNIT B"/>
    <property type="match status" value="1"/>
</dbReference>
<keyword evidence="8 13" id="KW-0472">Membrane</keyword>
<gene>
    <name evidence="13" type="primary">atpF</name>
    <name evidence="16" type="ORF">N825_28315</name>
</gene>
<dbReference type="CDD" id="cd06503">
    <property type="entry name" value="ATP-synt_Fo_b"/>
    <property type="match status" value="1"/>
</dbReference>
<evidence type="ECO:0000256" key="9">
    <source>
        <dbReference type="ARBA" id="ARBA00023310"/>
    </source>
</evidence>
<protein>
    <recommendedName>
        <fullName evidence="13">ATP synthase subunit b</fullName>
    </recommendedName>
    <alternativeName>
        <fullName evidence="13">ATP synthase F(0) sector subunit b</fullName>
    </alternativeName>
    <alternativeName>
        <fullName evidence="13">ATPase subunit I</fullName>
    </alternativeName>
    <alternativeName>
        <fullName evidence="13">F-type ATPase subunit b</fullName>
        <shortName evidence="13">F-ATPase subunit b</shortName>
    </alternativeName>
</protein>
<dbReference type="AlphaFoldDB" id="W9H5T5"/>
<keyword evidence="7 13" id="KW-0406">Ion transport</keyword>